<dbReference type="Proteomes" id="UP000746503">
    <property type="component" value="Unassembled WGS sequence"/>
</dbReference>
<accession>A0ABX1ALC5</accession>
<evidence type="ECO:0000313" key="4">
    <source>
        <dbReference type="Proteomes" id="UP000746503"/>
    </source>
</evidence>
<protein>
    <recommendedName>
        <fullName evidence="5">Integral membrane protein</fullName>
    </recommendedName>
</protein>
<dbReference type="InterPro" id="IPR029058">
    <property type="entry name" value="AB_hydrolase_fold"/>
</dbReference>
<feature type="transmembrane region" description="Helical" evidence="2">
    <location>
        <begin position="544"/>
        <end position="564"/>
    </location>
</feature>
<comment type="caution">
    <text evidence="3">The sequence shown here is derived from an EMBL/GenBank/DDBJ whole genome shotgun (WGS) entry which is preliminary data.</text>
</comment>
<organism evidence="3 4">
    <name type="scientific">Streptomyces spiramenti</name>
    <dbReference type="NCBI Taxonomy" id="2720606"/>
    <lineage>
        <taxon>Bacteria</taxon>
        <taxon>Bacillati</taxon>
        <taxon>Actinomycetota</taxon>
        <taxon>Actinomycetes</taxon>
        <taxon>Kitasatosporales</taxon>
        <taxon>Streptomycetaceae</taxon>
        <taxon>Streptomyces</taxon>
    </lineage>
</organism>
<feature type="transmembrane region" description="Helical" evidence="2">
    <location>
        <begin position="313"/>
        <end position="331"/>
    </location>
</feature>
<feature type="transmembrane region" description="Helical" evidence="2">
    <location>
        <begin position="346"/>
        <end position="367"/>
    </location>
</feature>
<feature type="transmembrane region" description="Helical" evidence="2">
    <location>
        <begin position="269"/>
        <end position="292"/>
    </location>
</feature>
<gene>
    <name evidence="3" type="ORF">HCJ92_03820</name>
</gene>
<feature type="transmembrane region" description="Helical" evidence="2">
    <location>
        <begin position="425"/>
        <end position="449"/>
    </location>
</feature>
<evidence type="ECO:0000256" key="1">
    <source>
        <dbReference type="SAM" id="MobiDB-lite"/>
    </source>
</evidence>
<feature type="region of interest" description="Disordered" evidence="1">
    <location>
        <begin position="755"/>
        <end position="810"/>
    </location>
</feature>
<feature type="transmembrane region" description="Helical" evidence="2">
    <location>
        <begin position="120"/>
        <end position="142"/>
    </location>
</feature>
<dbReference type="SUPFAM" id="SSF53474">
    <property type="entry name" value="alpha/beta-Hydrolases"/>
    <property type="match status" value="1"/>
</dbReference>
<feature type="transmembrane region" description="Helical" evidence="2">
    <location>
        <begin position="379"/>
        <end position="405"/>
    </location>
</feature>
<feature type="transmembrane region" description="Helical" evidence="2">
    <location>
        <begin position="178"/>
        <end position="195"/>
    </location>
</feature>
<evidence type="ECO:0000256" key="2">
    <source>
        <dbReference type="SAM" id="Phobius"/>
    </source>
</evidence>
<name>A0ABX1ALC5_9ACTN</name>
<reference evidence="3 4" key="1">
    <citation type="submission" date="2020-03" db="EMBL/GenBank/DDBJ databases">
        <title>Draft genome of Streptomyces sp. ventii, isolated from the Axial Seamount in the Pacific Ocean, and resequencing of the two type strains Streptomyces lonarensis strain NCL 716 and Streptomyces bohaiensis strain 11A07.</title>
        <authorList>
            <person name="Loughran R.M."/>
            <person name="Pfannmuller K.M."/>
            <person name="Wasson B.J."/>
            <person name="Deadmond M.C."/>
            <person name="Paddock B.E."/>
            <person name="Koyack M.J."/>
            <person name="Gallegos D.A."/>
            <person name="Mitchell E.A."/>
            <person name="Ushijima B."/>
            <person name="Saw J.H."/>
            <person name="Mcphail K.L."/>
            <person name="Videau P."/>
        </authorList>
    </citation>
    <scope>NUCLEOTIDE SEQUENCE [LARGE SCALE GENOMIC DNA]</scope>
    <source>
        <strain evidence="4">5675061</strain>
    </source>
</reference>
<feature type="transmembrane region" description="Helical" evidence="2">
    <location>
        <begin position="87"/>
        <end position="108"/>
    </location>
</feature>
<keyword evidence="2" id="KW-1133">Transmembrane helix</keyword>
<dbReference type="RefSeq" id="WP_167931958.1">
    <property type="nucleotide sequence ID" value="NZ_JAAVJB010000015.1"/>
</dbReference>
<keyword evidence="2" id="KW-0472">Membrane</keyword>
<proteinExistence type="predicted"/>
<dbReference type="EMBL" id="JAAVJB010000015">
    <property type="protein sequence ID" value="NJP65433.1"/>
    <property type="molecule type" value="Genomic_DNA"/>
</dbReference>
<evidence type="ECO:0000313" key="3">
    <source>
        <dbReference type="EMBL" id="NJP65433.1"/>
    </source>
</evidence>
<evidence type="ECO:0008006" key="5">
    <source>
        <dbReference type="Google" id="ProtNLM"/>
    </source>
</evidence>
<sequence length="810" mass="85835">MEPQAVPGQRDGRPEPRPAMELLVHGVGGATPQQMLGDARVCRVTGDATASIHRRTEDAEDRPWDERDPLREAYSWSNLTSGNGARALWLLLLPFMIVNVTHWMRPAVRGHGRTHHLYDALVRLIALSLTVLLVSGACVVALDALAWQCGSSATCAARTSWFSFATDGGWWSTPGRRLALAALLPAALTALLWWLSHRTWSTYESAYPPVRVRQSATEPAPLSLPGFWYGRRLVSRLRAAHTAAGLLTVCAALRSAAPTYDHGPEGGGALAATGLALTVATVAGGAAVLVLVTRYGRNETQIEDPPPHRAVTLLPAGCAALLAATVVHTAWDRPGWETAGALPGTVVFPVLTVAQGVMIVALALAALRLHRLARDTDRTALAGLGGPAVALLSCALAGALTGGATQRFTDWLTSGSQALHGPPVMLSWQAAAIPSLIAVAALLGAVAAVRVRRDRRRLAPTVLANYPRESAPPDDHRSGTIASALARARLTDSAPAIVGTLAAASLMLGVVAVLGTWGTGLTPSEAAADAPAPFAAVASLSESLGSWMLSVAVLVMIAMGRRAYRDRAARRTIGILWDVGTFWPRAAHPFAPPCYAERAVPDLSWRIATWVDATGGRVVLSGHSQGSVLAAAAIWQLDAPTRSRVSLLTHGSPLARLYGRWFPKYFGPHALRLLREEVPCWRNLWRATDPIGGPVDVPGQDADDRPVDHGPLLDPLHYGRNLRSPLPEPVLGHGDYPQDPSYDVERAHLCHTLRGESDADAPVSGGRSPGPPSDGSRRHGTADLTVKNPDAGPGEGPGQEPGVGETPYRR</sequence>
<feature type="transmembrane region" description="Helical" evidence="2">
    <location>
        <begin position="496"/>
        <end position="517"/>
    </location>
</feature>
<keyword evidence="2" id="KW-0812">Transmembrane</keyword>
<feature type="region of interest" description="Disordered" evidence="1">
    <location>
        <begin position="718"/>
        <end position="742"/>
    </location>
</feature>
<keyword evidence="4" id="KW-1185">Reference proteome</keyword>